<dbReference type="EMBL" id="MGDZ01000029">
    <property type="protein sequence ID" value="OGL73501.1"/>
    <property type="molecule type" value="Genomic_DNA"/>
</dbReference>
<dbReference type="AlphaFoldDB" id="A0A1F7U5J3"/>
<keyword evidence="1" id="KW-0472">Membrane</keyword>
<evidence type="ECO:0000313" key="3">
    <source>
        <dbReference type="Proteomes" id="UP000176303"/>
    </source>
</evidence>
<accession>A0A1F7U5J3</accession>
<evidence type="ECO:0008006" key="4">
    <source>
        <dbReference type="Google" id="ProtNLM"/>
    </source>
</evidence>
<keyword evidence="1" id="KW-0812">Transmembrane</keyword>
<evidence type="ECO:0000313" key="2">
    <source>
        <dbReference type="EMBL" id="OGL73501.1"/>
    </source>
</evidence>
<gene>
    <name evidence="2" type="ORF">A3D72_02810</name>
</gene>
<organism evidence="2 3">
    <name type="scientific">Candidatus Uhrbacteria bacterium RIFCSPHIGHO2_02_FULL_57_19</name>
    <dbReference type="NCBI Taxonomy" id="1802391"/>
    <lineage>
        <taxon>Bacteria</taxon>
        <taxon>Candidatus Uhriibacteriota</taxon>
    </lineage>
</organism>
<comment type="caution">
    <text evidence="2">The sequence shown here is derived from an EMBL/GenBank/DDBJ whole genome shotgun (WGS) entry which is preliminary data.</text>
</comment>
<dbReference type="Proteomes" id="UP000176303">
    <property type="component" value="Unassembled WGS sequence"/>
</dbReference>
<feature type="transmembrane region" description="Helical" evidence="1">
    <location>
        <begin position="26"/>
        <end position="49"/>
    </location>
</feature>
<keyword evidence="1" id="KW-1133">Transmembrane helix</keyword>
<proteinExistence type="predicted"/>
<evidence type="ECO:0000256" key="1">
    <source>
        <dbReference type="SAM" id="Phobius"/>
    </source>
</evidence>
<sequence>MTNKYFQNQGRTRSKTRSFVLPPLPIIQSVLIALLAILGIAYLIELNLISQRGFEARRLEKRLGYLHETNTKLQLKLAELESINGIQERIAELGMVPVGPVEYVSAGATVVARR</sequence>
<protein>
    <recommendedName>
        <fullName evidence="4">Cell division protein FtsL</fullName>
    </recommendedName>
</protein>
<dbReference type="STRING" id="1802391.A3D72_02810"/>
<name>A0A1F7U5J3_9BACT</name>
<reference evidence="2 3" key="1">
    <citation type="journal article" date="2016" name="Nat. Commun.">
        <title>Thousands of microbial genomes shed light on interconnected biogeochemical processes in an aquifer system.</title>
        <authorList>
            <person name="Anantharaman K."/>
            <person name="Brown C.T."/>
            <person name="Hug L.A."/>
            <person name="Sharon I."/>
            <person name="Castelle C.J."/>
            <person name="Probst A.J."/>
            <person name="Thomas B.C."/>
            <person name="Singh A."/>
            <person name="Wilkins M.J."/>
            <person name="Karaoz U."/>
            <person name="Brodie E.L."/>
            <person name="Williams K.H."/>
            <person name="Hubbard S.S."/>
            <person name="Banfield J.F."/>
        </authorList>
    </citation>
    <scope>NUCLEOTIDE SEQUENCE [LARGE SCALE GENOMIC DNA]</scope>
</reference>